<dbReference type="EMBL" id="JRMP02000015">
    <property type="protein sequence ID" value="TLD93224.1"/>
    <property type="molecule type" value="Genomic_DNA"/>
</dbReference>
<protein>
    <submittedName>
        <fullName evidence="2">Uncharacterized protein</fullName>
    </submittedName>
</protein>
<reference evidence="2 3" key="2">
    <citation type="journal article" date="2016" name="Infect. Immun.">
        <title>Helicobacter saguini, a Novel Helicobacter Isolated from Cotton-Top Tamarins with Ulcerative Colitis, Has Proinflammatory Properties and Induces Typhlocolitis and Dysplasia in Gnotobiotic IL-10-/- Mice.</title>
        <authorList>
            <person name="Shen Z."/>
            <person name="Mannion A."/>
            <person name="Whary M.T."/>
            <person name="Muthupalani S."/>
            <person name="Sheh A."/>
            <person name="Feng Y."/>
            <person name="Gong G."/>
            <person name="Vandamme P."/>
            <person name="Holcombe H.R."/>
            <person name="Paster B.J."/>
            <person name="Fox J.G."/>
        </authorList>
    </citation>
    <scope>NUCLEOTIDE SEQUENCE [LARGE SCALE GENOMIC DNA]</scope>
    <source>
        <strain evidence="2 3">MIT 97-6194</strain>
    </source>
</reference>
<dbReference type="AlphaFoldDB" id="A0A4U8T1P6"/>
<proteinExistence type="predicted"/>
<sequence>MSKKDKVKENISIHKAFLMLFVTSIFGIVGYAMINMNKLENNQIWVGGIVIVALLVGSYFIHRKYKKLVDYLGDLVSFHTYKSSINFFSRIFYIRI</sequence>
<evidence type="ECO:0000313" key="3">
    <source>
        <dbReference type="Proteomes" id="UP000029714"/>
    </source>
</evidence>
<keyword evidence="1" id="KW-0812">Transmembrane</keyword>
<feature type="transmembrane region" description="Helical" evidence="1">
    <location>
        <begin position="12"/>
        <end position="32"/>
    </location>
</feature>
<keyword evidence="1" id="KW-0472">Membrane</keyword>
<dbReference type="Proteomes" id="UP000029714">
    <property type="component" value="Unassembled WGS sequence"/>
</dbReference>
<evidence type="ECO:0000313" key="2">
    <source>
        <dbReference type="EMBL" id="TLD93224.1"/>
    </source>
</evidence>
<name>A0A4U8T1P6_9HELI</name>
<organism evidence="2 3">
    <name type="scientific">Helicobacter saguini</name>
    <dbReference type="NCBI Taxonomy" id="1548018"/>
    <lineage>
        <taxon>Bacteria</taxon>
        <taxon>Pseudomonadati</taxon>
        <taxon>Campylobacterota</taxon>
        <taxon>Epsilonproteobacteria</taxon>
        <taxon>Campylobacterales</taxon>
        <taxon>Helicobacteraceae</taxon>
        <taxon>Helicobacter</taxon>
    </lineage>
</organism>
<keyword evidence="1" id="KW-1133">Transmembrane helix</keyword>
<feature type="transmembrane region" description="Helical" evidence="1">
    <location>
        <begin position="44"/>
        <end position="61"/>
    </location>
</feature>
<gene>
    <name evidence="2" type="ORF">LS64_008880</name>
</gene>
<comment type="caution">
    <text evidence="2">The sequence shown here is derived from an EMBL/GenBank/DDBJ whole genome shotgun (WGS) entry which is preliminary data.</text>
</comment>
<reference evidence="2 3" key="1">
    <citation type="journal article" date="2014" name="Genome Announc.">
        <title>Draft genome sequences of eight enterohepatic helicobacter species isolated from both laboratory and wild rodents.</title>
        <authorList>
            <person name="Sheh A."/>
            <person name="Shen Z."/>
            <person name="Fox J.G."/>
        </authorList>
    </citation>
    <scope>NUCLEOTIDE SEQUENCE [LARGE SCALE GENOMIC DNA]</scope>
    <source>
        <strain evidence="2 3">MIT 97-6194</strain>
    </source>
</reference>
<dbReference type="RefSeq" id="WP_138127311.1">
    <property type="nucleotide sequence ID" value="NZ_QBIX01000001.1"/>
</dbReference>
<keyword evidence="3" id="KW-1185">Reference proteome</keyword>
<accession>A0A4U8T1P6</accession>
<evidence type="ECO:0000256" key="1">
    <source>
        <dbReference type="SAM" id="Phobius"/>
    </source>
</evidence>
<dbReference type="OrthoDB" id="5329969at2"/>